<evidence type="ECO:0000313" key="6">
    <source>
        <dbReference type="EMBL" id="QDV46294.1"/>
    </source>
</evidence>
<comment type="cofactor">
    <cofactor evidence="1">
        <name>Zn(2+)</name>
        <dbReference type="ChEBI" id="CHEBI:29105"/>
    </cofactor>
</comment>
<feature type="domain" description="Amidohydrolase-related" evidence="5">
    <location>
        <begin position="52"/>
        <end position="411"/>
    </location>
</feature>
<dbReference type="SUPFAM" id="SSF51338">
    <property type="entry name" value="Composite domain of metallo-dependent hydrolases"/>
    <property type="match status" value="1"/>
</dbReference>
<dbReference type="Gene3D" id="3.20.20.140">
    <property type="entry name" value="Metal-dependent hydrolases"/>
    <property type="match status" value="1"/>
</dbReference>
<dbReference type="KEGG" id="snep:Enr13x_62030"/>
<organism evidence="6 7">
    <name type="scientific">Stieleria neptunia</name>
    <dbReference type="NCBI Taxonomy" id="2527979"/>
    <lineage>
        <taxon>Bacteria</taxon>
        <taxon>Pseudomonadati</taxon>
        <taxon>Planctomycetota</taxon>
        <taxon>Planctomycetia</taxon>
        <taxon>Pirellulales</taxon>
        <taxon>Pirellulaceae</taxon>
        <taxon>Stieleria</taxon>
    </lineage>
</organism>
<evidence type="ECO:0000259" key="5">
    <source>
        <dbReference type="Pfam" id="PF01979"/>
    </source>
</evidence>
<protein>
    <submittedName>
        <fullName evidence="6">Guanine deaminase</fullName>
        <ecNumber evidence="6">3.5.4.3</ecNumber>
    </submittedName>
</protein>
<dbReference type="Gene3D" id="2.30.40.10">
    <property type="entry name" value="Urease, subunit C, domain 1"/>
    <property type="match status" value="1"/>
</dbReference>
<dbReference type="EMBL" id="CP037423">
    <property type="protein sequence ID" value="QDV46294.1"/>
    <property type="molecule type" value="Genomic_DNA"/>
</dbReference>
<name>A0A518HZT8_9BACT</name>
<gene>
    <name evidence="6" type="primary">guaD</name>
    <name evidence="6" type="ORF">Enr13x_62030</name>
</gene>
<accession>A0A518HZT8</accession>
<dbReference type="InterPro" id="IPR011059">
    <property type="entry name" value="Metal-dep_hydrolase_composite"/>
</dbReference>
<dbReference type="GO" id="GO:0008270">
    <property type="term" value="F:zinc ion binding"/>
    <property type="evidence" value="ECO:0007669"/>
    <property type="project" value="TreeGrafter"/>
</dbReference>
<dbReference type="AlphaFoldDB" id="A0A518HZT8"/>
<dbReference type="Proteomes" id="UP000319004">
    <property type="component" value="Chromosome"/>
</dbReference>
<dbReference type="InterPro" id="IPR051607">
    <property type="entry name" value="Metallo-dep_hydrolases"/>
</dbReference>
<dbReference type="EC" id="3.5.4.3" evidence="6"/>
<keyword evidence="2" id="KW-0479">Metal-binding</keyword>
<sequence length="419" mass="44985">MITLGGQILQSGPDGHATIRPGVVEIAEDRIVGVEFGNVPGTVDHGDFDTLICPGFIDTHLHLPQFDAIGAAGLRLLPWLREVIFPAERCWNDLGFAQAMIDRVARQCLAVGTTGVCAYATVAHDAAMTALKAFREIGFRGVIGQVMMDRDAPPELLRPPEQLADEVARTLEQFPADQRMAAAVTPRFALSCSETLLEHAGSLAASHGAIIQTHLAETVAECDAVAQRFGGRDYLDVYAAAGLVTRRSIFGHGIYLDSASQKRLAQLGGMIAHCPTANSFLGSGMMNRHSHLSRGITLTLGSDIGAGFERSMVRVGRAMIETAVRVSMDAGRGVDDSAWIPTAAQAWHQITAGNAEALGWNDSGRVAVGCSADLLVIRPDTPWLDSPQPLSTLMFAWDDRWIKTTILRGRMRYSSASAS</sequence>
<dbReference type="SUPFAM" id="SSF51556">
    <property type="entry name" value="Metallo-dependent hydrolases"/>
    <property type="match status" value="1"/>
</dbReference>
<dbReference type="GO" id="GO:0046098">
    <property type="term" value="P:guanine metabolic process"/>
    <property type="evidence" value="ECO:0007669"/>
    <property type="project" value="TreeGrafter"/>
</dbReference>
<dbReference type="PANTHER" id="PTHR11271:SF6">
    <property type="entry name" value="GUANINE DEAMINASE"/>
    <property type="match status" value="1"/>
</dbReference>
<proteinExistence type="predicted"/>
<evidence type="ECO:0000256" key="2">
    <source>
        <dbReference type="ARBA" id="ARBA00022723"/>
    </source>
</evidence>
<dbReference type="GO" id="GO:0005829">
    <property type="term" value="C:cytosol"/>
    <property type="evidence" value="ECO:0007669"/>
    <property type="project" value="TreeGrafter"/>
</dbReference>
<reference evidence="6 7" key="1">
    <citation type="submission" date="2019-03" db="EMBL/GenBank/DDBJ databases">
        <title>Deep-cultivation of Planctomycetes and their phenomic and genomic characterization uncovers novel biology.</title>
        <authorList>
            <person name="Wiegand S."/>
            <person name="Jogler M."/>
            <person name="Boedeker C."/>
            <person name="Pinto D."/>
            <person name="Vollmers J."/>
            <person name="Rivas-Marin E."/>
            <person name="Kohn T."/>
            <person name="Peeters S.H."/>
            <person name="Heuer A."/>
            <person name="Rast P."/>
            <person name="Oberbeckmann S."/>
            <person name="Bunk B."/>
            <person name="Jeske O."/>
            <person name="Meyerdierks A."/>
            <person name="Storesund J.E."/>
            <person name="Kallscheuer N."/>
            <person name="Luecker S."/>
            <person name="Lage O.M."/>
            <person name="Pohl T."/>
            <person name="Merkel B.J."/>
            <person name="Hornburger P."/>
            <person name="Mueller R.-W."/>
            <person name="Bruemmer F."/>
            <person name="Labrenz M."/>
            <person name="Spormann A.M."/>
            <person name="Op den Camp H."/>
            <person name="Overmann J."/>
            <person name="Amann R."/>
            <person name="Jetten M.S.M."/>
            <person name="Mascher T."/>
            <person name="Medema M.H."/>
            <person name="Devos D.P."/>
            <person name="Kaster A.-K."/>
            <person name="Ovreas L."/>
            <person name="Rohde M."/>
            <person name="Galperin M.Y."/>
            <person name="Jogler C."/>
        </authorList>
    </citation>
    <scope>NUCLEOTIDE SEQUENCE [LARGE SCALE GENOMIC DNA]</scope>
    <source>
        <strain evidence="6 7">Enr13</strain>
    </source>
</reference>
<dbReference type="Pfam" id="PF01979">
    <property type="entry name" value="Amidohydro_1"/>
    <property type="match status" value="1"/>
</dbReference>
<evidence type="ECO:0000256" key="3">
    <source>
        <dbReference type="ARBA" id="ARBA00022801"/>
    </source>
</evidence>
<dbReference type="GO" id="GO:0008892">
    <property type="term" value="F:guanine deaminase activity"/>
    <property type="evidence" value="ECO:0007669"/>
    <property type="project" value="UniProtKB-EC"/>
</dbReference>
<evidence type="ECO:0000256" key="1">
    <source>
        <dbReference type="ARBA" id="ARBA00001947"/>
    </source>
</evidence>
<evidence type="ECO:0000313" key="7">
    <source>
        <dbReference type="Proteomes" id="UP000319004"/>
    </source>
</evidence>
<keyword evidence="7" id="KW-1185">Reference proteome</keyword>
<dbReference type="PANTHER" id="PTHR11271">
    <property type="entry name" value="GUANINE DEAMINASE"/>
    <property type="match status" value="1"/>
</dbReference>
<evidence type="ECO:0000256" key="4">
    <source>
        <dbReference type="ARBA" id="ARBA00022833"/>
    </source>
</evidence>
<keyword evidence="3 6" id="KW-0378">Hydrolase</keyword>
<dbReference type="InterPro" id="IPR006680">
    <property type="entry name" value="Amidohydro-rel"/>
</dbReference>
<keyword evidence="4" id="KW-0862">Zinc</keyword>
<dbReference type="InterPro" id="IPR032466">
    <property type="entry name" value="Metal_Hydrolase"/>
</dbReference>